<dbReference type="PANTHER" id="PTHR43308">
    <property type="entry name" value="OUTER MEMBRANE PROTEIN ALPHA-RELATED"/>
    <property type="match status" value="1"/>
</dbReference>
<evidence type="ECO:0000313" key="4">
    <source>
        <dbReference type="EMBL" id="PWA12642.1"/>
    </source>
</evidence>
<organism evidence="4 5">
    <name type="scientific">Pueribacillus theae</name>
    <dbReference type="NCBI Taxonomy" id="2171751"/>
    <lineage>
        <taxon>Bacteria</taxon>
        <taxon>Bacillati</taxon>
        <taxon>Bacillota</taxon>
        <taxon>Bacilli</taxon>
        <taxon>Bacillales</taxon>
        <taxon>Bacillaceae</taxon>
        <taxon>Pueribacillus</taxon>
    </lineage>
</organism>
<dbReference type="InterPro" id="IPR014755">
    <property type="entry name" value="Cu-Rt/internalin_Ig-like"/>
</dbReference>
<dbReference type="EMBL" id="QCZG01000007">
    <property type="protein sequence ID" value="PWA12642.1"/>
    <property type="molecule type" value="Genomic_DNA"/>
</dbReference>
<dbReference type="Pfam" id="PF00395">
    <property type="entry name" value="SLH"/>
    <property type="match status" value="3"/>
</dbReference>
<dbReference type="Proteomes" id="UP000245998">
    <property type="component" value="Unassembled WGS sequence"/>
</dbReference>
<protein>
    <recommendedName>
        <fullName evidence="3">SLH domain-containing protein</fullName>
    </recommendedName>
</protein>
<feature type="chain" id="PRO_5015736923" description="SLH domain-containing protein" evidence="2">
    <location>
        <begin position="31"/>
        <end position="999"/>
    </location>
</feature>
<dbReference type="InterPro" id="IPR051465">
    <property type="entry name" value="Cell_Envelope_Struct_Comp"/>
</dbReference>
<proteinExistence type="predicted"/>
<keyword evidence="5" id="KW-1185">Reference proteome</keyword>
<dbReference type="AlphaFoldDB" id="A0A2U1K5I4"/>
<evidence type="ECO:0000313" key="5">
    <source>
        <dbReference type="Proteomes" id="UP000245998"/>
    </source>
</evidence>
<evidence type="ECO:0000256" key="2">
    <source>
        <dbReference type="SAM" id="SignalP"/>
    </source>
</evidence>
<dbReference type="InterPro" id="IPR001119">
    <property type="entry name" value="SLH_dom"/>
</dbReference>
<feature type="domain" description="SLH" evidence="3">
    <location>
        <begin position="98"/>
        <end position="169"/>
    </location>
</feature>
<dbReference type="RefSeq" id="WP_116553846.1">
    <property type="nucleotide sequence ID" value="NZ_QCZG01000007.1"/>
</dbReference>
<keyword evidence="1 2" id="KW-0732">Signal</keyword>
<evidence type="ECO:0000259" key="3">
    <source>
        <dbReference type="PROSITE" id="PS51272"/>
    </source>
</evidence>
<comment type="caution">
    <text evidence="4">The sequence shown here is derived from an EMBL/GenBank/DDBJ whole genome shotgun (WGS) entry which is preliminary data.</text>
</comment>
<evidence type="ECO:0000256" key="1">
    <source>
        <dbReference type="ARBA" id="ARBA00022729"/>
    </source>
</evidence>
<dbReference type="PROSITE" id="PS51272">
    <property type="entry name" value="SLH"/>
    <property type="match status" value="2"/>
</dbReference>
<feature type="domain" description="SLH" evidence="3">
    <location>
        <begin position="32"/>
        <end position="97"/>
    </location>
</feature>
<sequence>MSKKSSYRKYAVTTIAAAAAVSAVAPVASAAETKDFTDVKPDHEHYDAIMAMAERGIVTGLNDGTGRFNPEGPLFRAQAAVMFARALELRTPSNVKEVLSVYTDVNENSEYADEIAAVTAAGIFGQFGKDSKGNKIKGKFNPWKNINREQMASVLVRAYDLEKLDTDENVKINLKNVSPTHQGSVQTLANLGITVATDNFKPLNNVTRGQFSSFLKRTIDKYEAPSEGVAIESVKAINAKTLEVTFDSGIDADKAKLEVVKSTIKQNISKTTWAEDNKSVRLELTTKLTKGEYVVNVTGVSEKPLTGSVQVEDERVDSIEILSDIAVVNRNANPTSATVAYQVKNQYGEDVTKTTNLTTNSPSVTPNPSTGVVTIDLGDDNKYKVGDKVPITLVHADSAKSATKTLTLSAESAVSEVGIKGIYNKDGKKLNEDTKTSDEFYLLVDVKDQYGNAITDAEKASKGLIKSETNPTVIKTAGAGNAVELSSLTIDGKKQLGLKLSGVQKAGESKVTLISTTSGKNDSYNIVVAETTRADVVNLSPPAIAVANEDILVPVSVIDKEGKVITDTKILNNPEKGVKATFNNDPLQFVEGEDSNIYIKIPSNINTTDGTFPLVAQSSTYKVATSIIRVDKKAVPTTIRGLKKPLTLKAQRPATINYTDVVVEDQYGRSMKDADVKAYLATGKGIVVKANDSASNVVTIPASPNNIITDSKGVTVTALNKNGSQTIQLVLAELKADGVTEIAASTADAQVRVTDGTNYEGYEIAPIGKVQAADVQDARNKKFTVNGLLDGGKVALDDNDYTATISGGRKADGVEPPKVSNGEITVNKENLNTDKGGKPIDTEFTLRVTINATGKVLEEKFIVSADDKKVEDFFFTTSETSTDSDDYDAAKAITTAIADGGTYTIATPIVKGDGHSNLNFATVDQYGNKAIQGDVAETVTISPEKTADVSITDNGTKNAKAELKEGVAETKLTVNVKVGNATKELKVTLTAKPMPPVTP</sequence>
<reference evidence="4 5" key="1">
    <citation type="submission" date="2018-04" db="EMBL/GenBank/DDBJ databases">
        <title>Camelliibacillus theae gen. nov., sp. nov., isolated from Pu'er tea.</title>
        <authorList>
            <person name="Niu L."/>
        </authorList>
    </citation>
    <scope>NUCLEOTIDE SEQUENCE [LARGE SCALE GENOMIC DNA]</scope>
    <source>
        <strain evidence="4 5">T8</strain>
    </source>
</reference>
<gene>
    <name evidence="4" type="ORF">DCC39_05320</name>
</gene>
<name>A0A2U1K5I4_9BACI</name>
<feature type="signal peptide" evidence="2">
    <location>
        <begin position="1"/>
        <end position="30"/>
    </location>
</feature>
<dbReference type="Gene3D" id="2.60.40.1220">
    <property type="match status" value="1"/>
</dbReference>
<accession>A0A2U1K5I4</accession>
<dbReference type="OrthoDB" id="1706086at2"/>